<dbReference type="Pfam" id="PF10670">
    <property type="entry name" value="DUF4198"/>
    <property type="match status" value="1"/>
</dbReference>
<proteinExistence type="predicted"/>
<sequence>MRKIFSVLLAGAFFAASFGVSAEAHEFWVNAEYKDGLLKADLGYGHEYPDPEPIAADRTHLFEPLKLITAEGATEMAQTGADNFHYEAAADLKKGDYLVIGNYKPTFWAKGAEGWKQADKAKYKELTKADATYAEEAAMYAKLVLNLDGAEGMDVIAKPVGQRLEMVPQVNPATVKPGQFFPVQVLVDGKPAKTAEVKAVYAGFAGDAKDGDPANEYKAFYGRTDLKGIINIIPSKAGYWNASVEVKVPYADKAVADESVLVSRLTFMIAE</sequence>
<accession>A0A6L5YC52</accession>
<feature type="signal peptide" evidence="1">
    <location>
        <begin position="1"/>
        <end position="22"/>
    </location>
</feature>
<feature type="chain" id="PRO_5026956944" evidence="1">
    <location>
        <begin position="23"/>
        <end position="271"/>
    </location>
</feature>
<protein>
    <submittedName>
        <fullName evidence="2">DUF4198 domain-containing protein</fullName>
    </submittedName>
</protein>
<gene>
    <name evidence="2" type="ORF">FYJ74_03545</name>
</gene>
<dbReference type="InterPro" id="IPR019613">
    <property type="entry name" value="DUF4198"/>
</dbReference>
<comment type="caution">
    <text evidence="2">The sequence shown here is derived from an EMBL/GenBank/DDBJ whole genome shotgun (WGS) entry which is preliminary data.</text>
</comment>
<keyword evidence="1" id="KW-0732">Signal</keyword>
<name>A0A6L5YC52_9BACT</name>
<organism evidence="2 3">
    <name type="scientific">Pyramidobacter porci</name>
    <dbReference type="NCBI Taxonomy" id="2605789"/>
    <lineage>
        <taxon>Bacteria</taxon>
        <taxon>Thermotogati</taxon>
        <taxon>Synergistota</taxon>
        <taxon>Synergistia</taxon>
        <taxon>Synergistales</taxon>
        <taxon>Dethiosulfovibrionaceae</taxon>
        <taxon>Pyramidobacter</taxon>
    </lineage>
</organism>
<keyword evidence="3" id="KW-1185">Reference proteome</keyword>
<evidence type="ECO:0000256" key="1">
    <source>
        <dbReference type="SAM" id="SignalP"/>
    </source>
</evidence>
<evidence type="ECO:0000313" key="3">
    <source>
        <dbReference type="Proteomes" id="UP000473699"/>
    </source>
</evidence>
<dbReference type="Proteomes" id="UP000473699">
    <property type="component" value="Unassembled WGS sequence"/>
</dbReference>
<reference evidence="2 3" key="1">
    <citation type="submission" date="2019-08" db="EMBL/GenBank/DDBJ databases">
        <title>In-depth cultivation of the pig gut microbiome towards novel bacterial diversity and tailored functional studies.</title>
        <authorList>
            <person name="Wylensek D."/>
            <person name="Hitch T.C.A."/>
            <person name="Clavel T."/>
        </authorList>
    </citation>
    <scope>NUCLEOTIDE SEQUENCE [LARGE SCALE GENOMIC DNA]</scope>
    <source>
        <strain evidence="2 3">SM-530-WT-4B</strain>
    </source>
</reference>
<evidence type="ECO:0000313" key="2">
    <source>
        <dbReference type="EMBL" id="MST55122.1"/>
    </source>
</evidence>
<dbReference type="AlphaFoldDB" id="A0A6L5YC52"/>
<dbReference type="EMBL" id="VUNH01000003">
    <property type="protein sequence ID" value="MST55122.1"/>
    <property type="molecule type" value="Genomic_DNA"/>
</dbReference>
<dbReference type="RefSeq" id="WP_154528231.1">
    <property type="nucleotide sequence ID" value="NZ_JAXDZJ010000147.1"/>
</dbReference>